<dbReference type="OrthoDB" id="10251809at2759"/>
<keyword evidence="1" id="KW-0677">Repeat</keyword>
<dbReference type="EMBL" id="ML978068">
    <property type="protein sequence ID" value="KAF2018056.1"/>
    <property type="molecule type" value="Genomic_DNA"/>
</dbReference>
<keyword evidence="2" id="KW-0408">Iron</keyword>
<dbReference type="AlphaFoldDB" id="A0A6A5XYL1"/>
<keyword evidence="4" id="KW-0472">Membrane</keyword>
<sequence>MALRQTCLFIVLLLTVQALQASTKHPINDFCRRWGHQTAQVDGKLYIDGGLIAWNPISSNPSNDTNTWLVYSDLNSTTQDIGMPRQYANLTKSNEVPSVAGGILWSDEVNKCFYLYGGEYQSNPADFTFWAYDTILQQWNETKYESNVNAIQRVAYGAGAQANELGYGYYYGGYMSNKTTPGWTGTSLATSNLVRYDYTAGTLQNNTGPDDIGRAEGSMVYLPASDGGLLVYFGGVEDSGGNGSLVAANMSTIHIFDISSSKWYQQAASGSVPPARRQFCAGVTWADDHSSYNIYLYGGFGAGGDDLAFDDSYILSIPSFTWIKAWPTDNSTTKFGHGGCSANVVNRDQMIIIGGWFPSSDNCDSQNGQGQHNMNLGYNGPQQVLWDKYSPNLTTYFVPTPIISVVGGGPTGGATITKPSSWDNPDLAVYFTRVPTFAARSATRSLPSSTGTPSENKRSGSKVGAIAGGVVGGLAGLIAILCIILFCLHRRKKAKKSKEESTEPPSPPPAELPATTPLHELHSPGVNKHIHMQDSSVHSRSPSDHYTHPTPYPSTAYQPIPQAISPSHPAHGTDYPNHYSQQQSPTYPPYSDLASPYDTHHPPQQQCSYPTPISPIPHTFPAPPQNQVYYPPPPDPSVRSHLSYTDTQPSVLRPNTLEPPIPPSTTQTPAQFYAQPVRRNFDDEDTRAGSDQGSFRGFGDPDVGSRSGSIDSRRRPVRGRFVEVDHM</sequence>
<accession>A0A6A5XYL1</accession>
<name>A0A6A5XYL1_9PLEO</name>
<proteinExistence type="predicted"/>
<dbReference type="GO" id="GO:0019760">
    <property type="term" value="P:glucosinolate metabolic process"/>
    <property type="evidence" value="ECO:0007669"/>
    <property type="project" value="UniProtKB-ARBA"/>
</dbReference>
<feature type="compositionally biased region" description="Pro residues" evidence="3">
    <location>
        <begin position="612"/>
        <end position="636"/>
    </location>
</feature>
<dbReference type="SUPFAM" id="SSF50965">
    <property type="entry name" value="Galactose oxidase, central domain"/>
    <property type="match status" value="1"/>
</dbReference>
<evidence type="ECO:0000256" key="1">
    <source>
        <dbReference type="ARBA" id="ARBA00022737"/>
    </source>
</evidence>
<dbReference type="PANTHER" id="PTHR47435">
    <property type="entry name" value="KELCH REPEAT PROTEIN (AFU_ORTHOLOGUE AFUA_5G12780)"/>
    <property type="match status" value="1"/>
</dbReference>
<reference evidence="6" key="1">
    <citation type="journal article" date="2020" name="Stud. Mycol.">
        <title>101 Dothideomycetes genomes: a test case for predicting lifestyles and emergence of pathogens.</title>
        <authorList>
            <person name="Haridas S."/>
            <person name="Albert R."/>
            <person name="Binder M."/>
            <person name="Bloem J."/>
            <person name="Labutti K."/>
            <person name="Salamov A."/>
            <person name="Andreopoulos B."/>
            <person name="Baker S."/>
            <person name="Barry K."/>
            <person name="Bills G."/>
            <person name="Bluhm B."/>
            <person name="Cannon C."/>
            <person name="Castanera R."/>
            <person name="Culley D."/>
            <person name="Daum C."/>
            <person name="Ezra D."/>
            <person name="Gonzalez J."/>
            <person name="Henrissat B."/>
            <person name="Kuo A."/>
            <person name="Liang C."/>
            <person name="Lipzen A."/>
            <person name="Lutzoni F."/>
            <person name="Magnuson J."/>
            <person name="Mondo S."/>
            <person name="Nolan M."/>
            <person name="Ohm R."/>
            <person name="Pangilinan J."/>
            <person name="Park H.-J."/>
            <person name="Ramirez L."/>
            <person name="Alfaro M."/>
            <person name="Sun H."/>
            <person name="Tritt A."/>
            <person name="Yoshinaga Y."/>
            <person name="Zwiers L.-H."/>
            <person name="Turgeon B."/>
            <person name="Goodwin S."/>
            <person name="Spatafora J."/>
            <person name="Crous P."/>
            <person name="Grigoriev I."/>
        </authorList>
    </citation>
    <scope>NUCLEOTIDE SEQUENCE</scope>
    <source>
        <strain evidence="6">CBS 175.79</strain>
    </source>
</reference>
<dbReference type="RefSeq" id="XP_033386395.1">
    <property type="nucleotide sequence ID" value="XM_033527636.1"/>
</dbReference>
<feature type="compositionally biased region" description="Polar residues" evidence="3">
    <location>
        <begin position="602"/>
        <end position="611"/>
    </location>
</feature>
<evidence type="ECO:0008006" key="8">
    <source>
        <dbReference type="Google" id="ProtNLM"/>
    </source>
</evidence>
<keyword evidence="4" id="KW-1133">Transmembrane helix</keyword>
<keyword evidence="4" id="KW-0812">Transmembrane</keyword>
<feature type="region of interest" description="Disordered" evidence="3">
    <location>
        <begin position="496"/>
        <end position="727"/>
    </location>
</feature>
<feature type="region of interest" description="Disordered" evidence="3">
    <location>
        <begin position="441"/>
        <end position="462"/>
    </location>
</feature>
<dbReference type="InterPro" id="IPR011043">
    <property type="entry name" value="Gal_Oxase/kelch_b-propeller"/>
</dbReference>
<keyword evidence="5" id="KW-0732">Signal</keyword>
<organism evidence="6 7">
    <name type="scientific">Aaosphaeria arxii CBS 175.79</name>
    <dbReference type="NCBI Taxonomy" id="1450172"/>
    <lineage>
        <taxon>Eukaryota</taxon>
        <taxon>Fungi</taxon>
        <taxon>Dikarya</taxon>
        <taxon>Ascomycota</taxon>
        <taxon>Pezizomycotina</taxon>
        <taxon>Dothideomycetes</taxon>
        <taxon>Pleosporomycetidae</taxon>
        <taxon>Pleosporales</taxon>
        <taxon>Pleosporales incertae sedis</taxon>
        <taxon>Aaosphaeria</taxon>
    </lineage>
</organism>
<evidence type="ECO:0000313" key="7">
    <source>
        <dbReference type="Proteomes" id="UP000799778"/>
    </source>
</evidence>
<dbReference type="GeneID" id="54285033"/>
<feature type="chain" id="PRO_5025557472" description="Galactose oxidase" evidence="5">
    <location>
        <begin position="22"/>
        <end position="727"/>
    </location>
</feature>
<gene>
    <name evidence="6" type="ORF">BU24DRAFT_421068</name>
</gene>
<feature type="signal peptide" evidence="5">
    <location>
        <begin position="1"/>
        <end position="21"/>
    </location>
</feature>
<evidence type="ECO:0000313" key="6">
    <source>
        <dbReference type="EMBL" id="KAF2018056.1"/>
    </source>
</evidence>
<dbReference type="InterPro" id="IPR015915">
    <property type="entry name" value="Kelch-typ_b-propeller"/>
</dbReference>
<dbReference type="Proteomes" id="UP000799778">
    <property type="component" value="Unassembled WGS sequence"/>
</dbReference>
<dbReference type="PANTHER" id="PTHR47435:SF4">
    <property type="entry name" value="KELCH REPEAT PROTEIN (AFU_ORTHOLOGUE AFUA_5G12780)"/>
    <property type="match status" value="1"/>
</dbReference>
<keyword evidence="7" id="KW-1185">Reference proteome</keyword>
<evidence type="ECO:0000256" key="3">
    <source>
        <dbReference type="SAM" id="MobiDB-lite"/>
    </source>
</evidence>
<feature type="compositionally biased region" description="Polar residues" evidence="3">
    <location>
        <begin position="640"/>
        <end position="650"/>
    </location>
</feature>
<feature type="transmembrane region" description="Helical" evidence="4">
    <location>
        <begin position="463"/>
        <end position="488"/>
    </location>
</feature>
<evidence type="ECO:0000256" key="4">
    <source>
        <dbReference type="SAM" id="Phobius"/>
    </source>
</evidence>
<protein>
    <recommendedName>
        <fullName evidence="8">Galactose oxidase</fullName>
    </recommendedName>
</protein>
<dbReference type="Gene3D" id="2.120.10.80">
    <property type="entry name" value="Kelch-type beta propeller"/>
    <property type="match status" value="1"/>
</dbReference>
<evidence type="ECO:0000256" key="2">
    <source>
        <dbReference type="ARBA" id="ARBA00023004"/>
    </source>
</evidence>
<evidence type="ECO:0000256" key="5">
    <source>
        <dbReference type="SAM" id="SignalP"/>
    </source>
</evidence>
<feature type="compositionally biased region" description="Polar residues" evidence="3">
    <location>
        <begin position="442"/>
        <end position="454"/>
    </location>
</feature>